<name>A0A066XWB3_COLSU</name>
<keyword evidence="4" id="KW-1185">Reference proteome</keyword>
<keyword evidence="1" id="KW-1133">Transmembrane helix</keyword>
<evidence type="ECO:0000313" key="4">
    <source>
        <dbReference type="Proteomes" id="UP000027238"/>
    </source>
</evidence>
<feature type="domain" description="DUF6603" evidence="2">
    <location>
        <begin position="154"/>
        <end position="244"/>
    </location>
</feature>
<dbReference type="Pfam" id="PF20248">
    <property type="entry name" value="DUF6603"/>
    <property type="match status" value="2"/>
</dbReference>
<sequence length="246" mass="26906">MTPIKKTKGLVSLFDVGLTFEGKVLRIHLDAKVIINLDLGKVKGVHDLLTAGMSVDIQCFKHSFVRQPLVLTGALEHEKTANWNRFSGSIAISLKTISINALGMYKQVYAAPSLCPRTAHSSPMAWSRGRYLQSVGQNSPNKAPMLINLLILGALMAGAHLSAAFSIASLGAYFDAQADFRFHFSPLRYQAEVAVTAGVSYGIKIRRFIKKFSASIGVRLELKGPPLGDTVYLEIVYISFSVDFRS</sequence>
<dbReference type="AlphaFoldDB" id="A0A066XWB3"/>
<dbReference type="HOGENOM" id="CLU_1128993_0_0_1"/>
<proteinExistence type="predicted"/>
<dbReference type="STRING" id="1173701.A0A066XWB3"/>
<dbReference type="OrthoDB" id="5352492at2759"/>
<protein>
    <recommendedName>
        <fullName evidence="2">DUF6603 domain-containing protein</fullName>
    </recommendedName>
</protein>
<feature type="domain" description="DUF6603" evidence="2">
    <location>
        <begin position="5"/>
        <end position="113"/>
    </location>
</feature>
<evidence type="ECO:0000259" key="2">
    <source>
        <dbReference type="Pfam" id="PF20248"/>
    </source>
</evidence>
<gene>
    <name evidence="3" type="ORF">CSUB01_09131</name>
</gene>
<organism evidence="3 4">
    <name type="scientific">Colletotrichum sublineola</name>
    <name type="common">Sorghum anthracnose fungus</name>
    <dbReference type="NCBI Taxonomy" id="1173701"/>
    <lineage>
        <taxon>Eukaryota</taxon>
        <taxon>Fungi</taxon>
        <taxon>Dikarya</taxon>
        <taxon>Ascomycota</taxon>
        <taxon>Pezizomycotina</taxon>
        <taxon>Sordariomycetes</taxon>
        <taxon>Hypocreomycetidae</taxon>
        <taxon>Glomerellales</taxon>
        <taxon>Glomerellaceae</taxon>
        <taxon>Colletotrichum</taxon>
        <taxon>Colletotrichum graminicola species complex</taxon>
    </lineage>
</organism>
<feature type="transmembrane region" description="Helical" evidence="1">
    <location>
        <begin position="149"/>
        <end position="174"/>
    </location>
</feature>
<dbReference type="InterPro" id="IPR046538">
    <property type="entry name" value="DUF6603"/>
</dbReference>
<keyword evidence="1" id="KW-0472">Membrane</keyword>
<comment type="caution">
    <text evidence="3">The sequence shown here is derived from an EMBL/GenBank/DDBJ whole genome shotgun (WGS) entry which is preliminary data.</text>
</comment>
<accession>A0A066XWB3</accession>
<keyword evidence="1" id="KW-0812">Transmembrane</keyword>
<dbReference type="Proteomes" id="UP000027238">
    <property type="component" value="Unassembled WGS sequence"/>
</dbReference>
<evidence type="ECO:0000313" key="3">
    <source>
        <dbReference type="EMBL" id="KDN70215.1"/>
    </source>
</evidence>
<reference evidence="4" key="1">
    <citation type="journal article" date="2014" name="Genome Announc.">
        <title>Draft genome sequence of Colletotrichum sublineola, a destructive pathogen of cultivated sorghum.</title>
        <authorList>
            <person name="Baroncelli R."/>
            <person name="Sanz-Martin J.M."/>
            <person name="Rech G.E."/>
            <person name="Sukno S.A."/>
            <person name="Thon M.R."/>
        </authorList>
    </citation>
    <scope>NUCLEOTIDE SEQUENCE [LARGE SCALE GENOMIC DNA]</scope>
    <source>
        <strain evidence="4">TX430BB</strain>
    </source>
</reference>
<dbReference type="EMBL" id="JMSE01000377">
    <property type="protein sequence ID" value="KDN70215.1"/>
    <property type="molecule type" value="Genomic_DNA"/>
</dbReference>
<evidence type="ECO:0000256" key="1">
    <source>
        <dbReference type="SAM" id="Phobius"/>
    </source>
</evidence>